<sequence>MSASAGLSPAATRDTQDLAKVLRVIADPVRLQLIALLADAPDQEACVCDLVEGTGLTQPTISHHLKKIHEVGLLDRERRGVWVYYRLRDGAMDAVAQQFSALGRPGA</sequence>
<evidence type="ECO:0000256" key="1">
    <source>
        <dbReference type="ARBA" id="ARBA00023015"/>
    </source>
</evidence>
<name>A0A1W2AJD8_9PSEU</name>
<dbReference type="eggNOG" id="COG0640">
    <property type="taxonomic scope" value="Bacteria"/>
</dbReference>
<dbReference type="InterPro" id="IPR051081">
    <property type="entry name" value="HTH_MetalResp_TranReg"/>
</dbReference>
<evidence type="ECO:0000256" key="2">
    <source>
        <dbReference type="ARBA" id="ARBA00023125"/>
    </source>
</evidence>
<keyword evidence="6" id="KW-1185">Reference proteome</keyword>
<dbReference type="PROSITE" id="PS50987">
    <property type="entry name" value="HTH_ARSR_2"/>
    <property type="match status" value="1"/>
</dbReference>
<dbReference type="NCBIfam" id="NF033788">
    <property type="entry name" value="HTH_metalloreg"/>
    <property type="match status" value="1"/>
</dbReference>
<reference evidence="6" key="1">
    <citation type="submission" date="2017-04" db="EMBL/GenBank/DDBJ databases">
        <authorList>
            <person name="Varghese N."/>
            <person name="Submissions S."/>
        </authorList>
    </citation>
    <scope>NUCLEOTIDE SEQUENCE [LARGE SCALE GENOMIC DNA]</scope>
    <source>
        <strain evidence="6">DSM 44073</strain>
    </source>
</reference>
<accession>A0A1W2AJD8</accession>
<organism evidence="5 6">
    <name type="scientific">Lentzea albidocapillata</name>
    <dbReference type="NCBI Taxonomy" id="40571"/>
    <lineage>
        <taxon>Bacteria</taxon>
        <taxon>Bacillati</taxon>
        <taxon>Actinomycetota</taxon>
        <taxon>Actinomycetes</taxon>
        <taxon>Pseudonocardiales</taxon>
        <taxon>Pseudonocardiaceae</taxon>
        <taxon>Lentzea</taxon>
    </lineage>
</organism>
<keyword evidence="3" id="KW-0804">Transcription</keyword>
<dbReference type="InterPro" id="IPR036390">
    <property type="entry name" value="WH_DNA-bd_sf"/>
</dbReference>
<dbReference type="InterPro" id="IPR018334">
    <property type="entry name" value="ArsR_HTH"/>
</dbReference>
<keyword evidence="2" id="KW-0238">DNA-binding</keyword>
<dbReference type="PROSITE" id="PS00846">
    <property type="entry name" value="HTH_ARSR_1"/>
    <property type="match status" value="1"/>
</dbReference>
<evidence type="ECO:0000256" key="3">
    <source>
        <dbReference type="ARBA" id="ARBA00023163"/>
    </source>
</evidence>
<dbReference type="GO" id="GO:0003700">
    <property type="term" value="F:DNA-binding transcription factor activity"/>
    <property type="evidence" value="ECO:0007669"/>
    <property type="project" value="InterPro"/>
</dbReference>
<dbReference type="Pfam" id="PF01022">
    <property type="entry name" value="HTH_5"/>
    <property type="match status" value="1"/>
</dbReference>
<feature type="domain" description="HTH arsR-type" evidence="4">
    <location>
        <begin position="10"/>
        <end position="107"/>
    </location>
</feature>
<dbReference type="InterPro" id="IPR011991">
    <property type="entry name" value="ArsR-like_HTH"/>
</dbReference>
<evidence type="ECO:0000313" key="5">
    <source>
        <dbReference type="EMBL" id="SMC60368.1"/>
    </source>
</evidence>
<proteinExistence type="predicted"/>
<dbReference type="PRINTS" id="PR00778">
    <property type="entry name" value="HTHARSR"/>
</dbReference>
<dbReference type="SUPFAM" id="SSF46785">
    <property type="entry name" value="Winged helix' DNA-binding domain"/>
    <property type="match status" value="1"/>
</dbReference>
<dbReference type="AlphaFoldDB" id="A0A1W2AJD8"/>
<dbReference type="EMBL" id="FWYC01000003">
    <property type="protein sequence ID" value="SMC60368.1"/>
    <property type="molecule type" value="Genomic_DNA"/>
</dbReference>
<dbReference type="STRING" id="40571.SAMN05660733_00706"/>
<dbReference type="Gene3D" id="1.10.10.10">
    <property type="entry name" value="Winged helix-like DNA-binding domain superfamily/Winged helix DNA-binding domain"/>
    <property type="match status" value="1"/>
</dbReference>
<evidence type="ECO:0000259" key="4">
    <source>
        <dbReference type="PROSITE" id="PS50987"/>
    </source>
</evidence>
<dbReference type="SMART" id="SM00418">
    <property type="entry name" value="HTH_ARSR"/>
    <property type="match status" value="1"/>
</dbReference>
<dbReference type="GO" id="GO:0003677">
    <property type="term" value="F:DNA binding"/>
    <property type="evidence" value="ECO:0007669"/>
    <property type="project" value="UniProtKB-KW"/>
</dbReference>
<protein>
    <submittedName>
        <fullName evidence="5">Transcriptional regulator, ArsR family</fullName>
    </submittedName>
</protein>
<dbReference type="Proteomes" id="UP000192840">
    <property type="component" value="Unassembled WGS sequence"/>
</dbReference>
<dbReference type="CDD" id="cd00090">
    <property type="entry name" value="HTH_ARSR"/>
    <property type="match status" value="1"/>
</dbReference>
<evidence type="ECO:0000313" key="6">
    <source>
        <dbReference type="Proteomes" id="UP000192840"/>
    </source>
</evidence>
<keyword evidence="1" id="KW-0805">Transcription regulation</keyword>
<dbReference type="InterPro" id="IPR001845">
    <property type="entry name" value="HTH_ArsR_DNA-bd_dom"/>
</dbReference>
<dbReference type="PANTHER" id="PTHR33154:SF18">
    <property type="entry name" value="ARSENICAL RESISTANCE OPERON REPRESSOR"/>
    <property type="match status" value="1"/>
</dbReference>
<dbReference type="RefSeq" id="WP_051769333.1">
    <property type="nucleotide sequence ID" value="NZ_FWYC01000003.1"/>
</dbReference>
<dbReference type="PANTHER" id="PTHR33154">
    <property type="entry name" value="TRANSCRIPTIONAL REGULATOR, ARSR FAMILY"/>
    <property type="match status" value="1"/>
</dbReference>
<gene>
    <name evidence="5" type="ORF">SAMN05660733_00706</name>
</gene>
<dbReference type="InterPro" id="IPR036388">
    <property type="entry name" value="WH-like_DNA-bd_sf"/>
</dbReference>